<dbReference type="GO" id="GO:0003677">
    <property type="term" value="F:DNA binding"/>
    <property type="evidence" value="ECO:0007669"/>
    <property type="project" value="UniProtKB-KW"/>
</dbReference>
<keyword evidence="3" id="KW-0238">DNA-binding</keyword>
<evidence type="ECO:0000259" key="5">
    <source>
        <dbReference type="PROSITE" id="PS50937"/>
    </source>
</evidence>
<dbReference type="RefSeq" id="WP_033096027.1">
    <property type="nucleotide sequence ID" value="NZ_JQED01000057.1"/>
</dbReference>
<keyword evidence="2" id="KW-0805">Transcription regulation</keyword>
<dbReference type="InterPro" id="IPR000551">
    <property type="entry name" value="MerR-type_HTH_dom"/>
</dbReference>
<feature type="domain" description="HTH merR-type" evidence="5">
    <location>
        <begin position="1"/>
        <end position="70"/>
    </location>
</feature>
<evidence type="ECO:0000256" key="2">
    <source>
        <dbReference type="ARBA" id="ARBA00023015"/>
    </source>
</evidence>
<dbReference type="AlphaFoldDB" id="A0A099K8H0"/>
<dbReference type="PROSITE" id="PS50937">
    <property type="entry name" value="HTH_MERR_2"/>
    <property type="match status" value="1"/>
</dbReference>
<dbReference type="InterPro" id="IPR047057">
    <property type="entry name" value="MerR_fam"/>
</dbReference>
<dbReference type="PRINTS" id="PR00040">
    <property type="entry name" value="HTHMERR"/>
</dbReference>
<evidence type="ECO:0000256" key="4">
    <source>
        <dbReference type="ARBA" id="ARBA00023163"/>
    </source>
</evidence>
<dbReference type="SMART" id="SM00422">
    <property type="entry name" value="HTH_MERR"/>
    <property type="match status" value="1"/>
</dbReference>
<organism evidence="6 7">
    <name type="scientific">Colwellia psychrerythraea</name>
    <name type="common">Vibrio psychroerythus</name>
    <dbReference type="NCBI Taxonomy" id="28229"/>
    <lineage>
        <taxon>Bacteria</taxon>
        <taxon>Pseudomonadati</taxon>
        <taxon>Pseudomonadota</taxon>
        <taxon>Gammaproteobacteria</taxon>
        <taxon>Alteromonadales</taxon>
        <taxon>Colwelliaceae</taxon>
        <taxon>Colwellia</taxon>
    </lineage>
</organism>
<dbReference type="Gene3D" id="1.10.1660.10">
    <property type="match status" value="1"/>
</dbReference>
<dbReference type="Pfam" id="PF13411">
    <property type="entry name" value="MerR_1"/>
    <property type="match status" value="1"/>
</dbReference>
<dbReference type="PATRIC" id="fig|28229.4.peg.4453"/>
<proteinExistence type="predicted"/>
<dbReference type="PANTHER" id="PTHR30204">
    <property type="entry name" value="REDOX-CYCLING DRUG-SENSING TRANSCRIPTIONAL ACTIVATOR SOXR"/>
    <property type="match status" value="1"/>
</dbReference>
<dbReference type="Proteomes" id="UP000029843">
    <property type="component" value="Unassembled WGS sequence"/>
</dbReference>
<sequence length="170" mass="20024">MLTVTKLAKACGISRAAVLYYEREGLLMPKLRSENGYRWYSEKELKRLKDILRFRSFGIPVADINNLIEHDDTETQSEILKTQFNKLEQCISEFRKQQSAIVALLQQPELLEKNMVTKERWVEIMKASGFSANDMLKWHQNFEKMEPAEHQLFLESLSIDEEEIKRIRSL</sequence>
<dbReference type="GO" id="GO:0003700">
    <property type="term" value="F:DNA-binding transcription factor activity"/>
    <property type="evidence" value="ECO:0007669"/>
    <property type="project" value="InterPro"/>
</dbReference>
<evidence type="ECO:0000313" key="6">
    <source>
        <dbReference type="EMBL" id="KGJ86392.1"/>
    </source>
</evidence>
<dbReference type="OrthoDB" id="9802039at2"/>
<reference evidence="6 7" key="1">
    <citation type="submission" date="2014-08" db="EMBL/GenBank/DDBJ databases">
        <title>Genomic and Phenotypic Diversity of Colwellia psychrerythraea strains from Disparate Marine Basins.</title>
        <authorList>
            <person name="Techtmann S.M."/>
            <person name="Stelling S.C."/>
            <person name="Utturkar S.M."/>
            <person name="Alshibli N."/>
            <person name="Harris A."/>
            <person name="Brown S.D."/>
            <person name="Hazen T.C."/>
        </authorList>
    </citation>
    <scope>NUCLEOTIDE SEQUENCE [LARGE SCALE GENOMIC DNA]</scope>
    <source>
        <strain evidence="6 7">ND2E</strain>
    </source>
</reference>
<dbReference type="SUPFAM" id="SSF46955">
    <property type="entry name" value="Putative DNA-binding domain"/>
    <property type="match status" value="1"/>
</dbReference>
<evidence type="ECO:0000256" key="1">
    <source>
        <dbReference type="ARBA" id="ARBA00022491"/>
    </source>
</evidence>
<gene>
    <name evidence="6" type="ORF">ND2E_0958</name>
</gene>
<keyword evidence="1" id="KW-0678">Repressor</keyword>
<evidence type="ECO:0000313" key="7">
    <source>
        <dbReference type="Proteomes" id="UP000029843"/>
    </source>
</evidence>
<dbReference type="PANTHER" id="PTHR30204:SF69">
    <property type="entry name" value="MERR-FAMILY TRANSCRIPTIONAL REGULATOR"/>
    <property type="match status" value="1"/>
</dbReference>
<name>A0A099K8H0_COLPS</name>
<evidence type="ECO:0000256" key="3">
    <source>
        <dbReference type="ARBA" id="ARBA00023125"/>
    </source>
</evidence>
<comment type="caution">
    <text evidence="6">The sequence shown here is derived from an EMBL/GenBank/DDBJ whole genome shotgun (WGS) entry which is preliminary data.</text>
</comment>
<dbReference type="EMBL" id="JQED01000057">
    <property type="protein sequence ID" value="KGJ86392.1"/>
    <property type="molecule type" value="Genomic_DNA"/>
</dbReference>
<keyword evidence="4" id="KW-0804">Transcription</keyword>
<protein>
    <submittedName>
        <fullName evidence="6">Transcriptional regulator, MerR family</fullName>
    </submittedName>
</protein>
<dbReference type="InterPro" id="IPR009061">
    <property type="entry name" value="DNA-bd_dom_put_sf"/>
</dbReference>
<accession>A0A099K8H0</accession>